<dbReference type="Pfam" id="PF08240">
    <property type="entry name" value="ADH_N"/>
    <property type="match status" value="1"/>
</dbReference>
<dbReference type="RefSeq" id="WP_129225489.1">
    <property type="nucleotide sequence ID" value="NZ_SDOZ01000002.1"/>
</dbReference>
<dbReference type="InterPro" id="IPR011032">
    <property type="entry name" value="GroES-like_sf"/>
</dbReference>
<dbReference type="EMBL" id="SDOZ01000002">
    <property type="protein sequence ID" value="RXZ62114.1"/>
    <property type="molecule type" value="Genomic_DNA"/>
</dbReference>
<dbReference type="OrthoDB" id="9769198at2"/>
<dbReference type="Gene3D" id="3.90.180.10">
    <property type="entry name" value="Medium-chain alcohol dehydrogenases, catalytic domain"/>
    <property type="match status" value="1"/>
</dbReference>
<comment type="caution">
    <text evidence="4">The sequence shown here is derived from an EMBL/GenBank/DDBJ whole genome shotgun (WGS) entry which is preliminary data.</text>
</comment>
<feature type="domain" description="Alcohol dehydrogenase-like C-terminal" evidence="2">
    <location>
        <begin position="189"/>
        <end position="323"/>
    </location>
</feature>
<name>A0A4Q2KC05_9FIRM</name>
<sequence length="363" mass="38622">MKAKAAVFMGANVPFEVREFEITDTPAGYGRSELIASGICGTDVHFHNGKLSVAAPTIIGHEFVGRLIDLNEEEGKRYGLKKGDRVIADIAVPCGECLLCKSGDDANCVRMRVTNGGSIETPPYLFGGYTRVNYTPLSNLIRIPEQLDAEMVCIFACPGPTAMHAFALAGRAGVDLADIRTAVVQGLGPVGTYAVMYLKAMGVKQVFAITAGTNARREELAKSLGASEVFNLSRTGAAQINESIVKASGGLGADLAFEASGAPAAVPQGMELLRNRGVYLVPGQYSNSGSVAIAPQLITFKALHIIGSSQYSVSDVRDYLSFLLAHPELHAKIRELGNRYPLEEVNKAFLDAKSGNNIKTLLV</sequence>
<dbReference type="InterPro" id="IPR013149">
    <property type="entry name" value="ADH-like_C"/>
</dbReference>
<dbReference type="InterPro" id="IPR050129">
    <property type="entry name" value="Zn_alcohol_dh"/>
</dbReference>
<dbReference type="GO" id="GO:0016491">
    <property type="term" value="F:oxidoreductase activity"/>
    <property type="evidence" value="ECO:0007669"/>
    <property type="project" value="UniProtKB-KW"/>
</dbReference>
<dbReference type="PANTHER" id="PTHR43401">
    <property type="entry name" value="L-THREONINE 3-DEHYDROGENASE"/>
    <property type="match status" value="1"/>
</dbReference>
<evidence type="ECO:0008006" key="6">
    <source>
        <dbReference type="Google" id="ProtNLM"/>
    </source>
</evidence>
<reference evidence="4 5" key="1">
    <citation type="journal article" date="2019" name="Gut">
        <title>Antibiotics-induced monodominance of a novel gut bacterial order.</title>
        <authorList>
            <person name="Hildebrand F."/>
            <person name="Moitinho-Silva L."/>
            <person name="Blasche S."/>
            <person name="Jahn M.T."/>
            <person name="Gossmann T.I."/>
            <person name="Heuerta-Cepas J."/>
            <person name="Hercog R."/>
            <person name="Luetge M."/>
            <person name="Bahram M."/>
            <person name="Pryszlak A."/>
            <person name="Alves R.J."/>
            <person name="Waszak S.M."/>
            <person name="Zhu A."/>
            <person name="Ye L."/>
            <person name="Costea P.I."/>
            <person name="Aalvink S."/>
            <person name="Belzer C."/>
            <person name="Forslund S.K."/>
            <person name="Sunagawa S."/>
            <person name="Hentschel U."/>
            <person name="Merten C."/>
            <person name="Patil K.R."/>
            <person name="Benes V."/>
            <person name="Bork P."/>
        </authorList>
    </citation>
    <scope>NUCLEOTIDE SEQUENCE [LARGE SCALE GENOMIC DNA]</scope>
    <source>
        <strain evidence="4 5">HDS1380</strain>
    </source>
</reference>
<evidence type="ECO:0000259" key="2">
    <source>
        <dbReference type="Pfam" id="PF00107"/>
    </source>
</evidence>
<evidence type="ECO:0000259" key="3">
    <source>
        <dbReference type="Pfam" id="PF08240"/>
    </source>
</evidence>
<accession>A0A4Q2KC05</accession>
<dbReference type="InterPro" id="IPR013154">
    <property type="entry name" value="ADH-like_N"/>
</dbReference>
<dbReference type="InterPro" id="IPR036291">
    <property type="entry name" value="NAD(P)-bd_dom_sf"/>
</dbReference>
<dbReference type="SUPFAM" id="SSF50129">
    <property type="entry name" value="GroES-like"/>
    <property type="match status" value="1"/>
</dbReference>
<dbReference type="Pfam" id="PF00107">
    <property type="entry name" value="ADH_zinc_N"/>
    <property type="match status" value="1"/>
</dbReference>
<dbReference type="AlphaFoldDB" id="A0A4Q2KC05"/>
<dbReference type="SUPFAM" id="SSF51735">
    <property type="entry name" value="NAD(P)-binding Rossmann-fold domains"/>
    <property type="match status" value="1"/>
</dbReference>
<feature type="domain" description="Alcohol dehydrogenase-like N-terminal" evidence="3">
    <location>
        <begin position="36"/>
        <end position="145"/>
    </location>
</feature>
<dbReference type="Gene3D" id="3.40.50.720">
    <property type="entry name" value="NAD(P)-binding Rossmann-like Domain"/>
    <property type="match status" value="1"/>
</dbReference>
<keyword evidence="1" id="KW-0560">Oxidoreductase</keyword>
<proteinExistence type="predicted"/>
<keyword evidence="5" id="KW-1185">Reference proteome</keyword>
<protein>
    <recommendedName>
        <fullName evidence="6">Alcohol dehydrogenase</fullName>
    </recommendedName>
</protein>
<evidence type="ECO:0000256" key="1">
    <source>
        <dbReference type="ARBA" id="ARBA00023002"/>
    </source>
</evidence>
<dbReference type="Proteomes" id="UP000291269">
    <property type="component" value="Unassembled WGS sequence"/>
</dbReference>
<gene>
    <name evidence="4" type="ORF">ESZ91_06895</name>
</gene>
<evidence type="ECO:0000313" key="5">
    <source>
        <dbReference type="Proteomes" id="UP000291269"/>
    </source>
</evidence>
<evidence type="ECO:0000313" key="4">
    <source>
        <dbReference type="EMBL" id="RXZ62114.1"/>
    </source>
</evidence>
<organism evidence="4 5">
    <name type="scientific">Candidatus Borkfalkia ceftriaxoniphila</name>
    <dbReference type="NCBI Taxonomy" id="2508949"/>
    <lineage>
        <taxon>Bacteria</taxon>
        <taxon>Bacillati</taxon>
        <taxon>Bacillota</taxon>
        <taxon>Clostridia</taxon>
        <taxon>Christensenellales</taxon>
        <taxon>Christensenellaceae</taxon>
        <taxon>Candidatus Borkfalkia</taxon>
    </lineage>
</organism>